<dbReference type="AlphaFoldDB" id="A0A2K9NI48"/>
<evidence type="ECO:0000313" key="3">
    <source>
        <dbReference type="EMBL" id="AUN32731.1"/>
    </source>
</evidence>
<name>A0A2K9NI48_9PROT</name>
<dbReference type="InterPro" id="IPR023346">
    <property type="entry name" value="Lysozyme-like_dom_sf"/>
</dbReference>
<sequence>MAALKVAALALALLVTVIAGATDAPPYEAEIAAAAHRFNLPQDWIKVVIKAESGGDANAVSAKGALGLMQLMPDTWSEMRDRYGIQGDVLAPAANVMAGSAYLAEMRHRFGYPGLFAAYNAGPARYESYLRDGVPLPAETQAYLAKLDARLGLPAGGTSGLFVPLISGDSRLFAPLSKAGSTGR</sequence>
<keyword evidence="4" id="KW-1185">Reference proteome</keyword>
<dbReference type="RefSeq" id="WP_102114263.1">
    <property type="nucleotide sequence ID" value="NZ_BMGN01000010.1"/>
</dbReference>
<dbReference type="SUPFAM" id="SSF53955">
    <property type="entry name" value="Lysozyme-like"/>
    <property type="match status" value="1"/>
</dbReference>
<dbReference type="OrthoDB" id="9801695at2"/>
<accession>A0A2K9NI48</accession>
<dbReference type="CDD" id="cd00254">
    <property type="entry name" value="LT-like"/>
    <property type="match status" value="1"/>
</dbReference>
<organism evidence="3 4">
    <name type="scientific">Niveispirillum cyanobacteriorum</name>
    <dbReference type="NCBI Taxonomy" id="1612173"/>
    <lineage>
        <taxon>Bacteria</taxon>
        <taxon>Pseudomonadati</taxon>
        <taxon>Pseudomonadota</taxon>
        <taxon>Alphaproteobacteria</taxon>
        <taxon>Rhodospirillales</taxon>
        <taxon>Azospirillaceae</taxon>
        <taxon>Niveispirillum</taxon>
    </lineage>
</organism>
<comment type="similarity">
    <text evidence="1">Belongs to the transglycosylase Slt family.</text>
</comment>
<dbReference type="PANTHER" id="PTHR37423">
    <property type="entry name" value="SOLUBLE LYTIC MUREIN TRANSGLYCOSYLASE-RELATED"/>
    <property type="match status" value="1"/>
</dbReference>
<dbReference type="EMBL" id="CP025612">
    <property type="protein sequence ID" value="AUN32731.1"/>
    <property type="molecule type" value="Genomic_DNA"/>
</dbReference>
<gene>
    <name evidence="3" type="ORF">C0V82_20690</name>
</gene>
<comment type="similarity">
    <text evidence="2">Belongs to the virb1 family.</text>
</comment>
<dbReference type="PANTHER" id="PTHR37423:SF2">
    <property type="entry name" value="MEMBRANE-BOUND LYTIC MUREIN TRANSGLYCOSYLASE C"/>
    <property type="match status" value="1"/>
</dbReference>
<dbReference type="Pfam" id="PF01464">
    <property type="entry name" value="SLT"/>
    <property type="match status" value="1"/>
</dbReference>
<protein>
    <submittedName>
        <fullName evidence="3">Lytic transglycosylase</fullName>
    </submittedName>
</protein>
<evidence type="ECO:0000256" key="2">
    <source>
        <dbReference type="ARBA" id="ARBA00009387"/>
    </source>
</evidence>
<dbReference type="InterPro" id="IPR008258">
    <property type="entry name" value="Transglycosylase_SLT_dom_1"/>
</dbReference>
<evidence type="ECO:0000256" key="1">
    <source>
        <dbReference type="ARBA" id="ARBA00007734"/>
    </source>
</evidence>
<reference evidence="3 4" key="1">
    <citation type="submission" date="2017-12" db="EMBL/GenBank/DDBJ databases">
        <title>Genomes of bacteria within cyanobacterial aggregates.</title>
        <authorList>
            <person name="Cai H."/>
        </authorList>
    </citation>
    <scope>NUCLEOTIDE SEQUENCE [LARGE SCALE GENOMIC DNA]</scope>
    <source>
        <strain evidence="3 4">TH16</strain>
    </source>
</reference>
<dbReference type="Proteomes" id="UP000234752">
    <property type="component" value="Chromosome eg_2"/>
</dbReference>
<proteinExistence type="inferred from homology"/>
<evidence type="ECO:0000313" key="4">
    <source>
        <dbReference type="Proteomes" id="UP000234752"/>
    </source>
</evidence>
<dbReference type="Gene3D" id="1.10.530.10">
    <property type="match status" value="1"/>
</dbReference>
<dbReference type="KEGG" id="ncb:C0V82_20690"/>